<dbReference type="InterPro" id="IPR011010">
    <property type="entry name" value="DNA_brk_join_enz"/>
</dbReference>
<dbReference type="InterPro" id="IPR002104">
    <property type="entry name" value="Integrase_catalytic"/>
</dbReference>
<evidence type="ECO:0000259" key="2">
    <source>
        <dbReference type="PROSITE" id="PS51898"/>
    </source>
</evidence>
<dbReference type="GO" id="GO:0015074">
    <property type="term" value="P:DNA integration"/>
    <property type="evidence" value="ECO:0007669"/>
    <property type="project" value="InterPro"/>
</dbReference>
<evidence type="ECO:0000313" key="3">
    <source>
        <dbReference type="EMBL" id="SEM14677.1"/>
    </source>
</evidence>
<gene>
    <name evidence="3" type="ORF">SAMN05414137_119113</name>
</gene>
<dbReference type="GO" id="GO:0006310">
    <property type="term" value="P:DNA recombination"/>
    <property type="evidence" value="ECO:0007669"/>
    <property type="project" value="UniProtKB-KW"/>
</dbReference>
<evidence type="ECO:0000313" key="4">
    <source>
        <dbReference type="Proteomes" id="UP000183015"/>
    </source>
</evidence>
<accession>A0A1H7W0Y9</accession>
<dbReference type="Pfam" id="PF00589">
    <property type="entry name" value="Phage_integrase"/>
    <property type="match status" value="1"/>
</dbReference>
<dbReference type="AlphaFoldDB" id="A0A1H7W0Y9"/>
<evidence type="ECO:0000256" key="1">
    <source>
        <dbReference type="ARBA" id="ARBA00023172"/>
    </source>
</evidence>
<dbReference type="STRING" id="235985.SAMN05414137_119113"/>
<name>A0A1H7W0Y9_STRJI</name>
<dbReference type="InterPro" id="IPR013762">
    <property type="entry name" value="Integrase-like_cat_sf"/>
</dbReference>
<organism evidence="3 4">
    <name type="scientific">Streptacidiphilus jiangxiensis</name>
    <dbReference type="NCBI Taxonomy" id="235985"/>
    <lineage>
        <taxon>Bacteria</taxon>
        <taxon>Bacillati</taxon>
        <taxon>Actinomycetota</taxon>
        <taxon>Actinomycetes</taxon>
        <taxon>Kitasatosporales</taxon>
        <taxon>Streptomycetaceae</taxon>
        <taxon>Streptacidiphilus</taxon>
    </lineage>
</organism>
<reference evidence="4" key="1">
    <citation type="submission" date="2016-10" db="EMBL/GenBank/DDBJ databases">
        <authorList>
            <person name="Varghese N."/>
        </authorList>
    </citation>
    <scope>NUCLEOTIDE SEQUENCE [LARGE SCALE GENOMIC DNA]</scope>
    <source>
        <strain evidence="4">DSM 45096 / BCRC 16803 / CGMCC 4.1857 / CIP 109030 / JCM 12277 / KCTC 19219 / NBRC 100920 / 33214</strain>
    </source>
</reference>
<sequence length="146" mass="16145">MNAEVLDPSVAHEFLPIEKFAVSLGDGREGDTIIYAFDTSHVFTGALGGRLRRRNFHEVWERARKKAKISDEVHFHDLRHTGNTLAANAGASTRELMTQMGHSSTRAALIYQHMTAGRDRVIADKLGQMIKEAREDGSPDTDPSGT</sequence>
<keyword evidence="4" id="KW-1185">Reference proteome</keyword>
<protein>
    <submittedName>
        <fullName evidence="3">Phage integrase family protein</fullName>
    </submittedName>
</protein>
<dbReference type="PROSITE" id="PS51898">
    <property type="entry name" value="TYR_RECOMBINASE"/>
    <property type="match status" value="1"/>
</dbReference>
<feature type="domain" description="Tyr recombinase" evidence="2">
    <location>
        <begin position="1"/>
        <end position="124"/>
    </location>
</feature>
<proteinExistence type="predicted"/>
<dbReference type="Proteomes" id="UP000183015">
    <property type="component" value="Unassembled WGS sequence"/>
</dbReference>
<dbReference type="RefSeq" id="WP_052438497.1">
    <property type="nucleotide sequence ID" value="NZ_BBPN01000007.1"/>
</dbReference>
<dbReference type="EMBL" id="FOAZ01000019">
    <property type="protein sequence ID" value="SEM14677.1"/>
    <property type="molecule type" value="Genomic_DNA"/>
</dbReference>
<dbReference type="eggNOG" id="COG0582">
    <property type="taxonomic scope" value="Bacteria"/>
</dbReference>
<keyword evidence="1" id="KW-0233">DNA recombination</keyword>
<dbReference type="GO" id="GO:0003677">
    <property type="term" value="F:DNA binding"/>
    <property type="evidence" value="ECO:0007669"/>
    <property type="project" value="InterPro"/>
</dbReference>
<dbReference type="SUPFAM" id="SSF56349">
    <property type="entry name" value="DNA breaking-rejoining enzymes"/>
    <property type="match status" value="1"/>
</dbReference>
<dbReference type="Gene3D" id="1.10.443.10">
    <property type="entry name" value="Intergrase catalytic core"/>
    <property type="match status" value="1"/>
</dbReference>